<dbReference type="EMBL" id="BMDJ01000005">
    <property type="protein sequence ID" value="GGI26108.1"/>
    <property type="molecule type" value="Genomic_DNA"/>
</dbReference>
<evidence type="ECO:0000313" key="2">
    <source>
        <dbReference type="Proteomes" id="UP000645390"/>
    </source>
</evidence>
<name>A0ABQ2BH42_9SPHI</name>
<gene>
    <name evidence="1" type="ORF">GCM10008119_21000</name>
</gene>
<comment type="caution">
    <text evidence="1">The sequence shown here is derived from an EMBL/GenBank/DDBJ whole genome shotgun (WGS) entry which is preliminary data.</text>
</comment>
<reference evidence="2" key="1">
    <citation type="journal article" date="2019" name="Int. J. Syst. Evol. Microbiol.">
        <title>The Global Catalogue of Microorganisms (GCM) 10K type strain sequencing project: providing services to taxonomists for standard genome sequencing and annotation.</title>
        <authorList>
            <consortium name="The Broad Institute Genomics Platform"/>
            <consortium name="The Broad Institute Genome Sequencing Center for Infectious Disease"/>
            <person name="Wu L."/>
            <person name="Ma J."/>
        </authorList>
    </citation>
    <scope>NUCLEOTIDE SEQUENCE [LARGE SCALE GENOMIC DNA]</scope>
    <source>
        <strain evidence="2">CCM 8939</strain>
    </source>
</reference>
<evidence type="ECO:0000313" key="1">
    <source>
        <dbReference type="EMBL" id="GGI26108.1"/>
    </source>
</evidence>
<organism evidence="1 2">
    <name type="scientific">Pedobacter mendelii</name>
    <dbReference type="NCBI Taxonomy" id="1908240"/>
    <lineage>
        <taxon>Bacteria</taxon>
        <taxon>Pseudomonadati</taxon>
        <taxon>Bacteroidota</taxon>
        <taxon>Sphingobacteriia</taxon>
        <taxon>Sphingobacteriales</taxon>
        <taxon>Sphingobacteriaceae</taxon>
        <taxon>Pedobacter</taxon>
    </lineage>
</organism>
<keyword evidence="2" id="KW-1185">Reference proteome</keyword>
<accession>A0ABQ2BH42</accession>
<sequence length="439" mass="49798">MMAREILDTKRKALKINLDPRIYGTFAEIGAGQEVSRNFFNAGAASGTVAKTMSAYDMTFSDAIYGAESTGRYVSQNRLLQMLDHEFGLLNERLSAAKYDSQTFFAFADTVTTLNYKRTNEPHGWVGIRFQDEPRGLPNEIFFHVRLLDTDVNMQQRVLGIIGVNLLYAAFYHYQDPKLMVESLADNLTIGSVEIDLISVKGPAFTEVDNILLNLYMIMKDFSAAAIFDSDAHPRQAKDLLYKKDIMILRTKYGQKSLPNFNLFNKATDQFKRTNKVEDGNLAVMIEVLLTNVLTDEQETPDDIDLESVAKRTQEMCDTGNIVIVSNFTRHNRLAKYLARCKPKSVGLATNINNLKFVFNSTNFKGENYSGQLLSYVNDMFNTNVRLFAYPFLDKKTNEVITTSNMPITPEAKPLFDFLLINGYITDIKDYNEDEVKTV</sequence>
<proteinExistence type="predicted"/>
<dbReference type="Proteomes" id="UP000645390">
    <property type="component" value="Unassembled WGS sequence"/>
</dbReference>
<protein>
    <recommendedName>
        <fullName evidence="3">Nicotinamide mononucleotide adenylyltransferase</fullName>
    </recommendedName>
</protein>
<evidence type="ECO:0008006" key="3">
    <source>
        <dbReference type="Google" id="ProtNLM"/>
    </source>
</evidence>